<feature type="region of interest" description="Disordered" evidence="1">
    <location>
        <begin position="1"/>
        <end position="35"/>
    </location>
</feature>
<evidence type="ECO:0000313" key="4">
    <source>
        <dbReference type="Proteomes" id="UP000803844"/>
    </source>
</evidence>
<protein>
    <submittedName>
        <fullName evidence="3">HET-domain-containing protein</fullName>
    </submittedName>
</protein>
<accession>A0A9P4XZ63</accession>
<dbReference type="OrthoDB" id="5362512at2759"/>
<dbReference type="PANTHER" id="PTHR33112">
    <property type="entry name" value="DOMAIN PROTEIN, PUTATIVE-RELATED"/>
    <property type="match status" value="1"/>
</dbReference>
<dbReference type="PANTHER" id="PTHR33112:SF16">
    <property type="entry name" value="HETEROKARYON INCOMPATIBILITY DOMAIN-CONTAINING PROTEIN"/>
    <property type="match status" value="1"/>
</dbReference>
<dbReference type="GeneID" id="63837872"/>
<comment type="caution">
    <text evidence="3">The sequence shown here is derived from an EMBL/GenBank/DDBJ whole genome shotgun (WGS) entry which is preliminary data.</text>
</comment>
<evidence type="ECO:0000256" key="1">
    <source>
        <dbReference type="SAM" id="MobiDB-lite"/>
    </source>
</evidence>
<dbReference type="Proteomes" id="UP000803844">
    <property type="component" value="Unassembled WGS sequence"/>
</dbReference>
<proteinExistence type="predicted"/>
<dbReference type="AlphaFoldDB" id="A0A9P4XZ63"/>
<reference evidence="3" key="1">
    <citation type="journal article" date="2020" name="Phytopathology">
        <title>Genome sequence of the chestnut blight fungus Cryphonectria parasitica EP155: A fundamental resource for an archetypical invasive plant pathogen.</title>
        <authorList>
            <person name="Crouch J.A."/>
            <person name="Dawe A."/>
            <person name="Aerts A."/>
            <person name="Barry K."/>
            <person name="Churchill A.C.L."/>
            <person name="Grimwood J."/>
            <person name="Hillman B."/>
            <person name="Milgroom M.G."/>
            <person name="Pangilinan J."/>
            <person name="Smith M."/>
            <person name="Salamov A."/>
            <person name="Schmutz J."/>
            <person name="Yadav J."/>
            <person name="Grigoriev I.V."/>
            <person name="Nuss D."/>
        </authorList>
    </citation>
    <scope>NUCLEOTIDE SEQUENCE</scope>
    <source>
        <strain evidence="3">EP155</strain>
    </source>
</reference>
<dbReference type="EMBL" id="MU032349">
    <property type="protein sequence ID" value="KAF3764019.1"/>
    <property type="molecule type" value="Genomic_DNA"/>
</dbReference>
<organism evidence="3 4">
    <name type="scientific">Cryphonectria parasitica (strain ATCC 38755 / EP155)</name>
    <dbReference type="NCBI Taxonomy" id="660469"/>
    <lineage>
        <taxon>Eukaryota</taxon>
        <taxon>Fungi</taxon>
        <taxon>Dikarya</taxon>
        <taxon>Ascomycota</taxon>
        <taxon>Pezizomycotina</taxon>
        <taxon>Sordariomycetes</taxon>
        <taxon>Sordariomycetidae</taxon>
        <taxon>Diaporthales</taxon>
        <taxon>Cryphonectriaceae</taxon>
        <taxon>Cryphonectria-Endothia species complex</taxon>
        <taxon>Cryphonectria</taxon>
    </lineage>
</organism>
<gene>
    <name evidence="3" type="ORF">M406DRAFT_332453</name>
</gene>
<dbReference type="Pfam" id="PF06985">
    <property type="entry name" value="HET"/>
    <property type="match status" value="1"/>
</dbReference>
<feature type="compositionally biased region" description="Basic residues" evidence="1">
    <location>
        <begin position="18"/>
        <end position="35"/>
    </location>
</feature>
<keyword evidence="4" id="KW-1185">Reference proteome</keyword>
<evidence type="ECO:0000259" key="2">
    <source>
        <dbReference type="Pfam" id="PF06985"/>
    </source>
</evidence>
<sequence length="193" mass="22248">MSEAPTAPDPAPDNRLSRTLKRYKGKLRRRPSKPRCKVSKRHVKFELFYSPSESSQMLMAEECEQRYPALKARDHCRATNGDAIALANVCLQRCLAHHTQYATLSHRWSEETSQISLLQHNLHERLSTGIALSALPIMFRDVVHILRQVGFKYVWIDCLCMIQDSDNDEDWRYEATRIGAVYQNSTLTVLMAQ</sequence>
<evidence type="ECO:0000313" key="3">
    <source>
        <dbReference type="EMBL" id="KAF3764019.1"/>
    </source>
</evidence>
<dbReference type="RefSeq" id="XP_040774980.1">
    <property type="nucleotide sequence ID" value="XM_040920743.1"/>
</dbReference>
<name>A0A9P4XZ63_CRYP1</name>
<feature type="domain" description="Heterokaryon incompatibility" evidence="2">
    <location>
        <begin position="101"/>
        <end position="192"/>
    </location>
</feature>
<dbReference type="InterPro" id="IPR010730">
    <property type="entry name" value="HET"/>
</dbReference>